<dbReference type="AlphaFoldDB" id="A0A1I1G5A1"/>
<evidence type="ECO:0000313" key="2">
    <source>
        <dbReference type="EMBL" id="SFC05008.1"/>
    </source>
</evidence>
<gene>
    <name evidence="2" type="ORF">SAMN05216204_103155</name>
</gene>
<keyword evidence="1" id="KW-0732">Signal</keyword>
<evidence type="ECO:0008006" key="4">
    <source>
        <dbReference type="Google" id="ProtNLM"/>
    </source>
</evidence>
<dbReference type="STRING" id="1164594.SAMN05216204_103155"/>
<feature type="chain" id="PRO_5011772821" description="Lysozyme inhibitor LprI N-terminal domain-containing protein" evidence="1">
    <location>
        <begin position="19"/>
        <end position="179"/>
    </location>
</feature>
<evidence type="ECO:0000256" key="1">
    <source>
        <dbReference type="SAM" id="SignalP"/>
    </source>
</evidence>
<dbReference type="RefSeq" id="WP_091871626.1">
    <property type="nucleotide sequence ID" value="NZ_FOLD01000003.1"/>
</dbReference>
<keyword evidence="3" id="KW-1185">Reference proteome</keyword>
<accession>A0A1I1G5A1</accession>
<sequence length="179" mass="19639">MRLFLALVFASLASTCLAADDPKQATAERLVALLQIDELYQDVAAACSGRIDLPGELRKTWEANRQHYAGLSPASAYWPEAEALYASYRAEVCAGNTAEAARKIYAKVFATRLSQAEMEGAVAAQDTPEGRALQAAVREAARLLSLYQVEEQERAIAAAGQRYRERVRELAARHKANPR</sequence>
<name>A0A1I1G5A1_9BURK</name>
<proteinExistence type="predicted"/>
<dbReference type="Proteomes" id="UP000198639">
    <property type="component" value="Unassembled WGS sequence"/>
</dbReference>
<dbReference type="OrthoDB" id="8904258at2"/>
<feature type="signal peptide" evidence="1">
    <location>
        <begin position="1"/>
        <end position="18"/>
    </location>
</feature>
<organism evidence="2 3">
    <name type="scientific">Massilia yuzhufengensis</name>
    <dbReference type="NCBI Taxonomy" id="1164594"/>
    <lineage>
        <taxon>Bacteria</taxon>
        <taxon>Pseudomonadati</taxon>
        <taxon>Pseudomonadota</taxon>
        <taxon>Betaproteobacteria</taxon>
        <taxon>Burkholderiales</taxon>
        <taxon>Oxalobacteraceae</taxon>
        <taxon>Telluria group</taxon>
        <taxon>Massilia</taxon>
    </lineage>
</organism>
<evidence type="ECO:0000313" key="3">
    <source>
        <dbReference type="Proteomes" id="UP000198639"/>
    </source>
</evidence>
<protein>
    <recommendedName>
        <fullName evidence="4">Lysozyme inhibitor LprI N-terminal domain-containing protein</fullName>
    </recommendedName>
</protein>
<reference evidence="3" key="1">
    <citation type="submission" date="2016-10" db="EMBL/GenBank/DDBJ databases">
        <authorList>
            <person name="Varghese N."/>
            <person name="Submissions S."/>
        </authorList>
    </citation>
    <scope>NUCLEOTIDE SEQUENCE [LARGE SCALE GENOMIC DNA]</scope>
    <source>
        <strain evidence="3">CGMCC 1.12041</strain>
    </source>
</reference>
<dbReference type="EMBL" id="FOLD01000003">
    <property type="protein sequence ID" value="SFC05008.1"/>
    <property type="molecule type" value="Genomic_DNA"/>
</dbReference>